<dbReference type="RefSeq" id="WP_022021797.1">
    <property type="nucleotide sequence ID" value="NZ_CALUIP010000005.1"/>
</dbReference>
<reference evidence="8" key="2">
    <citation type="submission" date="2021-09" db="EMBL/GenBank/DDBJ databases">
        <authorList>
            <person name="Gilroy R."/>
        </authorList>
    </citation>
    <scope>NUCLEOTIDE SEQUENCE</scope>
    <source>
        <strain evidence="8">CHK55-1828</strain>
    </source>
</reference>
<evidence type="ECO:0000313" key="9">
    <source>
        <dbReference type="Proteomes" id="UP000717835"/>
    </source>
</evidence>
<dbReference type="Proteomes" id="UP000717835">
    <property type="component" value="Unassembled WGS sequence"/>
</dbReference>
<gene>
    <name evidence="8" type="ORF">K8W02_03790</name>
</gene>
<comment type="subcellular location">
    <subcellularLocation>
        <location evidence="1">Cell outer membrane</location>
    </subcellularLocation>
</comment>
<feature type="domain" description="SusD-like N-terminal" evidence="7">
    <location>
        <begin position="22"/>
        <end position="188"/>
    </location>
</feature>
<dbReference type="Pfam" id="PF14322">
    <property type="entry name" value="SusD-like_3"/>
    <property type="match status" value="1"/>
</dbReference>
<dbReference type="GO" id="GO:0009279">
    <property type="term" value="C:cell outer membrane"/>
    <property type="evidence" value="ECO:0007669"/>
    <property type="project" value="UniProtKB-SubCell"/>
</dbReference>
<accession>A0A921LB70</accession>
<evidence type="ECO:0000256" key="3">
    <source>
        <dbReference type="ARBA" id="ARBA00022729"/>
    </source>
</evidence>
<dbReference type="AlphaFoldDB" id="A0A921LB70"/>
<dbReference type="Pfam" id="PF07980">
    <property type="entry name" value="SusD_RagB"/>
    <property type="match status" value="1"/>
</dbReference>
<evidence type="ECO:0000256" key="5">
    <source>
        <dbReference type="ARBA" id="ARBA00023237"/>
    </source>
</evidence>
<protein>
    <submittedName>
        <fullName evidence="8">RagB/SusD family nutrient uptake outer membrane protein</fullName>
    </submittedName>
</protein>
<keyword evidence="4" id="KW-0472">Membrane</keyword>
<keyword evidence="5" id="KW-0998">Cell outer membrane</keyword>
<sequence>MKKYIMSIGICLCMASCLNDGFLDVDPKDRQTEATAFSTYDNFKTYAWGLYNIFYGYGNDQNMNYFEDEYNADNMIRAVSGFESQYAYQTARVEATDTEHWDYKYIRRANLMLDNIDGSSLTETEKEHWRSVGYFFRAYKYFMIMSDFGDIPWIEHVLTDESPELYAPRDSRDLVAKNILENLQYAAQHIKAEGDGENTINADVVNALISRYGLFEGTWRKYHGLQDAETYLRASVEASEKVMANYTTLHTPYDELFNSEDLSGVEGIILYKKYETAQLCHGLTRMVRTGESKIEMTKDAVDSYLCSNGLPIGNVNSQYGGDKDVYAQFTDRDYRLYFTVCPPYRVNLTGAAATSTGYELTGNAQDEQFINLMAQISGETYHRLPTLNFKGFYVKEQPHFTSYNWSTAWNASEMGFWMWKYYNIHTDCTNATGVNTTDAPLFRLGEILLNYAEAKWELGEFDNSIADLTINKLRQRAGVQPMNVDVIGADFDPARDPDVDPVLWEIRRERRVELMGEGFRFDDLRRWKKGEYLNKQPLGVYVADPSYYNNAVKVNADGYAWFFNEPLGWLDKYYLRPIPLNQQALNPQLGQNPGWENEN</sequence>
<dbReference type="InterPro" id="IPR012944">
    <property type="entry name" value="SusD_RagB_dom"/>
</dbReference>
<comment type="similarity">
    <text evidence="2">Belongs to the SusD family.</text>
</comment>
<evidence type="ECO:0000313" key="8">
    <source>
        <dbReference type="EMBL" id="HJF91496.1"/>
    </source>
</evidence>
<dbReference type="InterPro" id="IPR011990">
    <property type="entry name" value="TPR-like_helical_dom_sf"/>
</dbReference>
<name>A0A921LB70_9BACT</name>
<dbReference type="EMBL" id="DYVX01000032">
    <property type="protein sequence ID" value="HJF91496.1"/>
    <property type="molecule type" value="Genomic_DNA"/>
</dbReference>
<dbReference type="OrthoDB" id="1031584at2"/>
<dbReference type="InterPro" id="IPR033985">
    <property type="entry name" value="SusD-like_N"/>
</dbReference>
<keyword evidence="3" id="KW-0732">Signal</keyword>
<evidence type="ECO:0000256" key="2">
    <source>
        <dbReference type="ARBA" id="ARBA00006275"/>
    </source>
</evidence>
<evidence type="ECO:0000259" key="6">
    <source>
        <dbReference type="Pfam" id="PF07980"/>
    </source>
</evidence>
<feature type="domain" description="RagB/SusD" evidence="6">
    <location>
        <begin position="290"/>
        <end position="595"/>
    </location>
</feature>
<organism evidence="8 9">
    <name type="scientific">Mediterranea massiliensis</name>
    <dbReference type="NCBI Taxonomy" id="1841865"/>
    <lineage>
        <taxon>Bacteria</taxon>
        <taxon>Pseudomonadati</taxon>
        <taxon>Bacteroidota</taxon>
        <taxon>Bacteroidia</taxon>
        <taxon>Bacteroidales</taxon>
        <taxon>Bacteroidaceae</taxon>
        <taxon>Mediterranea</taxon>
    </lineage>
</organism>
<evidence type="ECO:0000256" key="1">
    <source>
        <dbReference type="ARBA" id="ARBA00004442"/>
    </source>
</evidence>
<proteinExistence type="inferred from homology"/>
<comment type="caution">
    <text evidence="8">The sequence shown here is derived from an EMBL/GenBank/DDBJ whole genome shotgun (WGS) entry which is preliminary data.</text>
</comment>
<dbReference type="SUPFAM" id="SSF48452">
    <property type="entry name" value="TPR-like"/>
    <property type="match status" value="1"/>
</dbReference>
<dbReference type="Gene3D" id="1.25.40.390">
    <property type="match status" value="1"/>
</dbReference>
<reference evidence="8" key="1">
    <citation type="journal article" date="2021" name="PeerJ">
        <title>Extensive microbial diversity within the chicken gut microbiome revealed by metagenomics and culture.</title>
        <authorList>
            <person name="Gilroy R."/>
            <person name="Ravi A."/>
            <person name="Getino M."/>
            <person name="Pursley I."/>
            <person name="Horton D.L."/>
            <person name="Alikhan N.F."/>
            <person name="Baker D."/>
            <person name="Gharbi K."/>
            <person name="Hall N."/>
            <person name="Watson M."/>
            <person name="Adriaenssens E.M."/>
            <person name="Foster-Nyarko E."/>
            <person name="Jarju S."/>
            <person name="Secka A."/>
            <person name="Antonio M."/>
            <person name="Oren A."/>
            <person name="Chaudhuri R.R."/>
            <person name="La Ragione R."/>
            <person name="Hildebrand F."/>
            <person name="Pallen M.J."/>
        </authorList>
    </citation>
    <scope>NUCLEOTIDE SEQUENCE</scope>
    <source>
        <strain evidence="8">CHK55-1828</strain>
    </source>
</reference>
<evidence type="ECO:0000256" key="4">
    <source>
        <dbReference type="ARBA" id="ARBA00023136"/>
    </source>
</evidence>
<evidence type="ECO:0000259" key="7">
    <source>
        <dbReference type="Pfam" id="PF14322"/>
    </source>
</evidence>